<dbReference type="PANTHER" id="PTHR34366:SF2">
    <property type="entry name" value="OS07G0289901 PROTEIN"/>
    <property type="match status" value="1"/>
</dbReference>
<keyword evidence="1" id="KW-1133">Transmembrane helix</keyword>
<dbReference type="EMBL" id="JAMQYH010000004">
    <property type="protein sequence ID" value="KAJ1691596.1"/>
    <property type="molecule type" value="Genomic_DNA"/>
</dbReference>
<feature type="transmembrane region" description="Helical" evidence="1">
    <location>
        <begin position="167"/>
        <end position="185"/>
    </location>
</feature>
<accession>A0A9Q0CCX9</accession>
<feature type="chain" id="PRO_5040110118" description="DUF7731 domain-containing protein" evidence="2">
    <location>
        <begin position="45"/>
        <end position="186"/>
    </location>
</feature>
<keyword evidence="1" id="KW-0812">Transmembrane</keyword>
<dbReference type="Pfam" id="PF24865">
    <property type="entry name" value="DUF7731"/>
    <property type="match status" value="1"/>
</dbReference>
<dbReference type="PANTHER" id="PTHR34366">
    <property type="entry name" value="OS07G0289901 PROTEIN-RELATED"/>
    <property type="match status" value="1"/>
</dbReference>
<dbReference type="AlphaFoldDB" id="A0A9Q0CCX9"/>
<gene>
    <name evidence="4" type="ORF">LUZ63_015751</name>
</gene>
<dbReference type="InterPro" id="IPR056633">
    <property type="entry name" value="DUF7731"/>
</dbReference>
<evidence type="ECO:0000259" key="3">
    <source>
        <dbReference type="Pfam" id="PF24865"/>
    </source>
</evidence>
<feature type="domain" description="DUF7731" evidence="3">
    <location>
        <begin position="51"/>
        <end position="147"/>
    </location>
</feature>
<comment type="caution">
    <text evidence="4">The sequence shown here is derived from an EMBL/GenBank/DDBJ whole genome shotgun (WGS) entry which is preliminary data.</text>
</comment>
<evidence type="ECO:0000256" key="1">
    <source>
        <dbReference type="SAM" id="Phobius"/>
    </source>
</evidence>
<evidence type="ECO:0000313" key="4">
    <source>
        <dbReference type="EMBL" id="KAJ1691596.1"/>
    </source>
</evidence>
<evidence type="ECO:0000256" key="2">
    <source>
        <dbReference type="SAM" id="SignalP"/>
    </source>
</evidence>
<name>A0A9Q0CCX9_9POAL</name>
<proteinExistence type="predicted"/>
<sequence>MLTQNKLIFVPSACLFSPMAFSTSLQRLWLLSTVIFLSACYSNGEDGAAGIVGDALECFNDRYVYSSCQESYRLTAQGSLTVPPQGTDEFCDGPCLEETNLVLKCIDNIMYNFRFYDGASVGDVRYVLTRGCGHSIGRGDFNVLESFQGGGGYHGEGGYFYGHGINLVIPNFLLLILSLNFILLIL</sequence>
<reference evidence="4" key="1">
    <citation type="journal article" date="2022" name="Cell">
        <title>Repeat-based holocentromeres influence genome architecture and karyotype evolution.</title>
        <authorList>
            <person name="Hofstatter P.G."/>
            <person name="Thangavel G."/>
            <person name="Lux T."/>
            <person name="Neumann P."/>
            <person name="Vondrak T."/>
            <person name="Novak P."/>
            <person name="Zhang M."/>
            <person name="Costa L."/>
            <person name="Castellani M."/>
            <person name="Scott A."/>
            <person name="Toegelov H."/>
            <person name="Fuchs J."/>
            <person name="Mata-Sucre Y."/>
            <person name="Dias Y."/>
            <person name="Vanzela A.L.L."/>
            <person name="Huettel B."/>
            <person name="Almeida C.C.S."/>
            <person name="Simkova H."/>
            <person name="Souza G."/>
            <person name="Pedrosa-Harand A."/>
            <person name="Macas J."/>
            <person name="Mayer K.F.X."/>
            <person name="Houben A."/>
            <person name="Marques A."/>
        </authorList>
    </citation>
    <scope>NUCLEOTIDE SEQUENCE</scope>
    <source>
        <strain evidence="4">RhyBre1mFocal</strain>
    </source>
</reference>
<dbReference type="OrthoDB" id="1843925at2759"/>
<dbReference type="Proteomes" id="UP001151287">
    <property type="component" value="Unassembled WGS sequence"/>
</dbReference>
<keyword evidence="2" id="KW-0732">Signal</keyword>
<evidence type="ECO:0000313" key="5">
    <source>
        <dbReference type="Proteomes" id="UP001151287"/>
    </source>
</evidence>
<feature type="signal peptide" evidence="2">
    <location>
        <begin position="1"/>
        <end position="44"/>
    </location>
</feature>
<protein>
    <recommendedName>
        <fullName evidence="3">DUF7731 domain-containing protein</fullName>
    </recommendedName>
</protein>
<organism evidence="4 5">
    <name type="scientific">Rhynchospora breviuscula</name>
    <dbReference type="NCBI Taxonomy" id="2022672"/>
    <lineage>
        <taxon>Eukaryota</taxon>
        <taxon>Viridiplantae</taxon>
        <taxon>Streptophyta</taxon>
        <taxon>Embryophyta</taxon>
        <taxon>Tracheophyta</taxon>
        <taxon>Spermatophyta</taxon>
        <taxon>Magnoliopsida</taxon>
        <taxon>Liliopsida</taxon>
        <taxon>Poales</taxon>
        <taxon>Cyperaceae</taxon>
        <taxon>Cyperoideae</taxon>
        <taxon>Rhynchosporeae</taxon>
        <taxon>Rhynchospora</taxon>
    </lineage>
</organism>
<keyword evidence="5" id="KW-1185">Reference proteome</keyword>
<keyword evidence="1" id="KW-0472">Membrane</keyword>